<dbReference type="InterPro" id="IPR025711">
    <property type="entry name" value="PepSY"/>
</dbReference>
<evidence type="ECO:0000256" key="1">
    <source>
        <dbReference type="SAM" id="MobiDB-lite"/>
    </source>
</evidence>
<name>A0A101NA72_9ACTN</name>
<feature type="domain" description="PepSY" evidence="3">
    <location>
        <begin position="74"/>
        <end position="131"/>
    </location>
</feature>
<gene>
    <name evidence="4" type="ORF">AQI94_07550</name>
</gene>
<accession>A0A101NA72</accession>
<feature type="chain" id="PRO_5007101290" description="PepSY domain-containing protein" evidence="2">
    <location>
        <begin position="26"/>
        <end position="217"/>
    </location>
</feature>
<dbReference type="EMBL" id="LMWM01000008">
    <property type="protein sequence ID" value="KUM89402.1"/>
    <property type="molecule type" value="Genomic_DNA"/>
</dbReference>
<proteinExistence type="predicted"/>
<evidence type="ECO:0000313" key="4">
    <source>
        <dbReference type="EMBL" id="KUM89402.1"/>
    </source>
</evidence>
<keyword evidence="2" id="KW-0732">Signal</keyword>
<feature type="domain" description="PepSY" evidence="3">
    <location>
        <begin position="156"/>
        <end position="208"/>
    </location>
</feature>
<dbReference type="AlphaFoldDB" id="A0A101NA72"/>
<dbReference type="OrthoDB" id="4336385at2"/>
<evidence type="ECO:0000259" key="3">
    <source>
        <dbReference type="Pfam" id="PF03413"/>
    </source>
</evidence>
<reference evidence="4 5" key="1">
    <citation type="submission" date="2015-10" db="EMBL/GenBank/DDBJ databases">
        <title>Draft genome sequence of Streptomyces pseudovenezuelae DSM 40212, type strain for the species Streptomyces pseudovenezuelae.</title>
        <authorList>
            <person name="Ruckert C."/>
            <person name="Winkler A."/>
            <person name="Kalinowski J."/>
            <person name="Kampfer P."/>
            <person name="Glaeser S."/>
        </authorList>
    </citation>
    <scope>NUCLEOTIDE SEQUENCE [LARGE SCALE GENOMIC DNA]</scope>
    <source>
        <strain evidence="4 5">DSM 40212</strain>
    </source>
</reference>
<feature type="compositionally biased region" description="Acidic residues" evidence="1">
    <location>
        <begin position="49"/>
        <end position="59"/>
    </location>
</feature>
<dbReference type="Pfam" id="PF03413">
    <property type="entry name" value="PepSY"/>
    <property type="match status" value="2"/>
</dbReference>
<protein>
    <recommendedName>
        <fullName evidence="3">PepSY domain-containing protein</fullName>
    </recommendedName>
</protein>
<comment type="caution">
    <text evidence="4">The sequence shown here is derived from an EMBL/GenBank/DDBJ whole genome shotgun (WGS) entry which is preliminary data.</text>
</comment>
<evidence type="ECO:0000313" key="5">
    <source>
        <dbReference type="Proteomes" id="UP000053039"/>
    </source>
</evidence>
<evidence type="ECO:0000256" key="2">
    <source>
        <dbReference type="SAM" id="SignalP"/>
    </source>
</evidence>
<dbReference type="RefSeq" id="WP_031051508.1">
    <property type="nucleotide sequence ID" value="NZ_KQ948145.1"/>
</dbReference>
<organism evidence="4 5">
    <name type="scientific">Streptomyces pseudovenezuelae</name>
    <dbReference type="NCBI Taxonomy" id="67350"/>
    <lineage>
        <taxon>Bacteria</taxon>
        <taxon>Bacillati</taxon>
        <taxon>Actinomycetota</taxon>
        <taxon>Actinomycetes</taxon>
        <taxon>Kitasatosporales</taxon>
        <taxon>Streptomycetaceae</taxon>
        <taxon>Streptomyces</taxon>
        <taxon>Streptomyces aurantiacus group</taxon>
    </lineage>
</organism>
<dbReference type="Gene3D" id="3.10.450.40">
    <property type="match status" value="2"/>
</dbReference>
<sequence length="217" mass="22070">MKRNIVIATLTAAALATGGTVAAFAAGDDEATATQRQTNTSAQAAADRDDADDAADDRDDNATEDRTAVPGADVTAAEAIAAALKHTPGTAVSADLDDDGADADAWKVSVVKGDGTEYDVRIAPDSGKVLGAQRDTDDDHDGDDRAELAAVQGAKTDAREAALAAAHKGTVTEVGIDDDHGTVAWSAETVKGTGHGEWNIALDTGKVTQDRDDDGDA</sequence>
<feature type="region of interest" description="Disordered" evidence="1">
    <location>
        <begin position="31"/>
        <end position="70"/>
    </location>
</feature>
<dbReference type="Proteomes" id="UP000053039">
    <property type="component" value="Unassembled WGS sequence"/>
</dbReference>
<feature type="signal peptide" evidence="2">
    <location>
        <begin position="1"/>
        <end position="25"/>
    </location>
</feature>